<dbReference type="Proteomes" id="UP000504640">
    <property type="component" value="Unplaced"/>
</dbReference>
<evidence type="ECO:0000313" key="2">
    <source>
        <dbReference type="Proteomes" id="UP000504640"/>
    </source>
</evidence>
<dbReference type="GeneID" id="116526249"/>
<dbReference type="AlphaFoldDB" id="A0A6J3EYJ6"/>
<proteinExistence type="predicted"/>
<name>A0A6J3EYJ6_SAPAP</name>
<keyword evidence="2" id="KW-1185">Reference proteome</keyword>
<accession>A0A6J3EYJ6</accession>
<evidence type="ECO:0000313" key="3">
    <source>
        <dbReference type="RefSeq" id="XP_032098405.1"/>
    </source>
</evidence>
<dbReference type="RefSeq" id="XP_032098405.1">
    <property type="nucleotide sequence ID" value="XM_032242514.1"/>
</dbReference>
<reference evidence="3" key="1">
    <citation type="submission" date="2025-08" db="UniProtKB">
        <authorList>
            <consortium name="RefSeq"/>
        </authorList>
    </citation>
    <scope>IDENTIFICATION</scope>
    <source>
        <tissue evidence="3">Blood</tissue>
    </source>
</reference>
<protein>
    <submittedName>
        <fullName evidence="3">Uncharacterized protein LOC116526249</fullName>
    </submittedName>
</protein>
<sequence length="120" mass="12919">MLMTSGKKAQGTYRPPTWTRVSVPPPWQRWGEHPAFAQGDALSPLVLRKTSAKPCCLPFLPRGFSGGRSQDPTNCALVTVVSKQGGETTLGLSEPQRTGNAEYRPCLQARPGRACVPNGV</sequence>
<organism evidence="2 3">
    <name type="scientific">Sapajus apella</name>
    <name type="common">Brown-capped capuchin</name>
    <name type="synonym">Cebus apella</name>
    <dbReference type="NCBI Taxonomy" id="9515"/>
    <lineage>
        <taxon>Eukaryota</taxon>
        <taxon>Metazoa</taxon>
        <taxon>Chordata</taxon>
        <taxon>Craniata</taxon>
        <taxon>Vertebrata</taxon>
        <taxon>Euteleostomi</taxon>
        <taxon>Mammalia</taxon>
        <taxon>Eutheria</taxon>
        <taxon>Euarchontoglires</taxon>
        <taxon>Primates</taxon>
        <taxon>Haplorrhini</taxon>
        <taxon>Platyrrhini</taxon>
        <taxon>Cebidae</taxon>
        <taxon>Cebinae</taxon>
        <taxon>Sapajus</taxon>
    </lineage>
</organism>
<evidence type="ECO:0000256" key="1">
    <source>
        <dbReference type="SAM" id="MobiDB-lite"/>
    </source>
</evidence>
<feature type="region of interest" description="Disordered" evidence="1">
    <location>
        <begin position="1"/>
        <end position="20"/>
    </location>
</feature>
<gene>
    <name evidence="3" type="primary">LOC116526249</name>
</gene>